<keyword evidence="5" id="KW-0227">DNA damage</keyword>
<keyword evidence="2 5" id="KW-0479">Metal-binding</keyword>
<dbReference type="EMBL" id="JALLBG020000123">
    <property type="protein sequence ID" value="KAL3763431.1"/>
    <property type="molecule type" value="Genomic_DNA"/>
</dbReference>
<dbReference type="EC" id="3.1.4.1" evidence="5"/>
<feature type="compositionally biased region" description="Low complexity" evidence="6">
    <location>
        <begin position="209"/>
        <end position="222"/>
    </location>
</feature>
<name>A0ABD3MN84_9STRA</name>
<keyword evidence="4 5" id="KW-0460">Magnesium</keyword>
<organism evidence="8 9">
    <name type="scientific">Discostella pseudostelligera</name>
    <dbReference type="NCBI Taxonomy" id="259834"/>
    <lineage>
        <taxon>Eukaryota</taxon>
        <taxon>Sar</taxon>
        <taxon>Stramenopiles</taxon>
        <taxon>Ochrophyta</taxon>
        <taxon>Bacillariophyta</taxon>
        <taxon>Coscinodiscophyceae</taxon>
        <taxon>Thalassiosirophycidae</taxon>
        <taxon>Stephanodiscales</taxon>
        <taxon>Stephanodiscaceae</taxon>
        <taxon>Discostella</taxon>
    </lineage>
</organism>
<feature type="compositionally biased region" description="Polar residues" evidence="6">
    <location>
        <begin position="223"/>
        <end position="234"/>
    </location>
</feature>
<reference evidence="8 9" key="1">
    <citation type="submission" date="2024-10" db="EMBL/GenBank/DDBJ databases">
        <title>Updated reference genomes for cyclostephanoid diatoms.</title>
        <authorList>
            <person name="Roberts W.R."/>
            <person name="Alverson A.J."/>
        </authorList>
    </citation>
    <scope>NUCLEOTIDE SEQUENCE [LARGE SCALE GENOMIC DNA]</scope>
    <source>
        <strain evidence="8 9">AJA232-27</strain>
    </source>
</reference>
<feature type="domain" description="VRR-NUC" evidence="7">
    <location>
        <begin position="1245"/>
        <end position="1295"/>
    </location>
</feature>
<comment type="subcellular location">
    <subcellularLocation>
        <location evidence="5">Nucleus</location>
    </subcellularLocation>
</comment>
<evidence type="ECO:0000256" key="6">
    <source>
        <dbReference type="SAM" id="MobiDB-lite"/>
    </source>
</evidence>
<dbReference type="Proteomes" id="UP001530293">
    <property type="component" value="Unassembled WGS sequence"/>
</dbReference>
<accession>A0ABD3MN84</accession>
<feature type="compositionally biased region" description="Low complexity" evidence="6">
    <location>
        <begin position="311"/>
        <end position="333"/>
    </location>
</feature>
<dbReference type="InterPro" id="IPR033315">
    <property type="entry name" value="Fan1-like"/>
</dbReference>
<comment type="similarity">
    <text evidence="5">Belongs to the FAN1 family.</text>
</comment>
<keyword evidence="9" id="KW-1185">Reference proteome</keyword>
<evidence type="ECO:0000256" key="3">
    <source>
        <dbReference type="ARBA" id="ARBA00022801"/>
    </source>
</evidence>
<dbReference type="PANTHER" id="PTHR15749">
    <property type="entry name" value="FANCONI-ASSOCIATED NUCLEASE 1"/>
    <property type="match status" value="1"/>
</dbReference>
<feature type="region of interest" description="Disordered" evidence="6">
    <location>
        <begin position="301"/>
        <end position="333"/>
    </location>
</feature>
<proteinExistence type="inferred from homology"/>
<evidence type="ECO:0000313" key="8">
    <source>
        <dbReference type="EMBL" id="KAL3763431.1"/>
    </source>
</evidence>
<keyword evidence="3 5" id="KW-0378">Hydrolase</keyword>
<keyword evidence="5" id="KW-0234">DNA repair</keyword>
<feature type="region of interest" description="Disordered" evidence="6">
    <location>
        <begin position="618"/>
        <end position="644"/>
    </location>
</feature>
<evidence type="ECO:0000256" key="4">
    <source>
        <dbReference type="ARBA" id="ARBA00022842"/>
    </source>
</evidence>
<sequence>MSKEVNDDDDDHQRHQFCHRSSAYVQHLAEACAILTKDARWRTATDKDDSSSTLLFSVERGDDVSAVKALASLYDGPMSTTASTTTDLKGDDEGANRSFSTTNQKEDSEVVFERAMHLYSRMFVRKGPWFDLADLYARYYYNVLKKESRDGKMQLGRENENENEVGDSFNNSSGAGGLNDDDDNHNNEHEDEEDDDEKKVHKFFKPRRSLSAMSSSSSGAKSNTKNHSSNRNTINEDILSSHRIGLENLFCDIYHLHSMGLLRSFHSEYECGFISGHVDEITGRGTLLSAEERREVLFRCGGGGKNKSRRSLGATTTTASASLSSTTTTSAAARTTNSNELLNHMQSQQSLLASFFVSTTKSTSEAKRQKRASYPSSNKTKLLPVAKHVDAVLLRKLAVRVITLSSPGQFNPPRKSEVEQALRIVHLAQTAALQHSIGKHNHRRNNDTKVINLDDDDDDDVICLGNGGGIGSAFRLREAPLKTLRRCMRLFLCAGSGPGAMRGDGANGWISVLDDEARRNDDDACRTYSSSSRWHNVVYPGLNSRFGLEFYELSRCYTPILSNTLHENLQFGSKDDGTVAASNSALGPFSHNHEFQLWEIGVELRSFIDRVYEAYERDKQQSRRRSRDERETLSSSGDGTDGENAMINLLTRNGFTLLNEDGRRDFVESILAPCFNEAAHSPQHIALNQAIYNLSNTIEADILSLSSNTTDDVEDVEIADGFVCDTERLIVAFAIICWRILEVRIEHPSAILASLVKRPWLRHMSFDSILAYIVWDCVPIFERRGQHIMAVSILQTIIFGRDVLSHFDDPQLWSERLKPEPYVECLLPRRNRGKACERLLIDITHMERRAKKNQSTLDKKEKKKSTGETNLLPAHSLCNSILRIIDSIPFCSLRNLARRSKATLPQTTERSCLLIRLNNDDWSPRTDCAVANSLTISRDGSESAAGKRCAFVGWEMHDEDGETMEAHRSLNVEELAMEEYHHGRLPRDTEEVKGQWVGWHDEGAHVRALFRIICLQHDLIEHRPPEGVNLNEQMTVILTPYQNSPHDLHVGHFQTAAGFRVRGFYERRRAAIEEFLSRLTNCDAGGISKIVYDAVKKRWDSHDDDRSRLKDPRLVKDVTELKTLSMIASALGPVALSRIFRTLCFDYRHWSGGLPDLFLVRAYDCESPIGDSISSSPFIQLADWIGEGFSQSRIDEKNLRFQTSMLSDRDDEFLGQPKSADGFPSQQQNPRRKNNSIASIQLPSFPDMLEFVHEERRVRADCMFVEVKSANDRLSERQEDWLSILESSTNARVCKFTNSPKVISPVGELLINEDSH</sequence>
<evidence type="ECO:0000259" key="7">
    <source>
        <dbReference type="Pfam" id="PF08774"/>
    </source>
</evidence>
<feature type="region of interest" description="Disordered" evidence="6">
    <location>
        <begin position="79"/>
        <end position="105"/>
    </location>
</feature>
<feature type="compositionally biased region" description="Basic and acidic residues" evidence="6">
    <location>
        <begin position="618"/>
        <end position="632"/>
    </location>
</feature>
<dbReference type="GO" id="GO:0046872">
    <property type="term" value="F:metal ion binding"/>
    <property type="evidence" value="ECO:0007669"/>
    <property type="project" value="UniProtKB-KW"/>
</dbReference>
<dbReference type="GO" id="GO:0004528">
    <property type="term" value="F:phosphodiesterase I activity"/>
    <property type="evidence" value="ECO:0007669"/>
    <property type="project" value="UniProtKB-EC"/>
</dbReference>
<dbReference type="GO" id="GO:0006281">
    <property type="term" value="P:DNA repair"/>
    <property type="evidence" value="ECO:0007669"/>
    <property type="project" value="UniProtKB-KW"/>
</dbReference>
<feature type="region of interest" description="Disordered" evidence="6">
    <location>
        <begin position="158"/>
        <end position="234"/>
    </location>
</feature>
<keyword evidence="5" id="KW-0539">Nucleus</keyword>
<dbReference type="GO" id="GO:0005634">
    <property type="term" value="C:nucleus"/>
    <property type="evidence" value="ECO:0007669"/>
    <property type="project" value="UniProtKB-SubCell"/>
</dbReference>
<protein>
    <recommendedName>
        <fullName evidence="5">Fanconi-associated nuclease</fullName>
        <ecNumber evidence="5">3.1.4.1</ecNumber>
    </recommendedName>
</protein>
<comment type="catalytic activity">
    <reaction evidence="5">
        <text>Hydrolytically removes 5'-nucleotides successively from the 3'-hydroxy termini of 3'-hydroxy-terminated oligonucleotides.</text>
        <dbReference type="EC" id="3.1.4.1"/>
    </reaction>
</comment>
<comment type="cofactor">
    <cofactor evidence="5">
        <name>Mg(2+)</name>
        <dbReference type="ChEBI" id="CHEBI:18420"/>
    </cofactor>
    <cofactor evidence="5">
        <name>Mn(2+)</name>
        <dbReference type="ChEBI" id="CHEBI:29035"/>
    </cofactor>
</comment>
<dbReference type="Pfam" id="PF08774">
    <property type="entry name" value="VRR_NUC"/>
    <property type="match status" value="1"/>
</dbReference>
<gene>
    <name evidence="8" type="ORF">ACHAWU_002004</name>
</gene>
<comment type="caution">
    <text evidence="8">The sequence shown here is derived from an EMBL/GenBank/DDBJ whole genome shotgun (WGS) entry which is preliminary data.</text>
</comment>
<feature type="compositionally biased region" description="Acidic residues" evidence="6">
    <location>
        <begin position="179"/>
        <end position="196"/>
    </location>
</feature>
<evidence type="ECO:0000256" key="5">
    <source>
        <dbReference type="RuleBase" id="RU365033"/>
    </source>
</evidence>
<dbReference type="PANTHER" id="PTHR15749:SF4">
    <property type="entry name" value="FANCONI-ASSOCIATED NUCLEASE 1"/>
    <property type="match status" value="1"/>
</dbReference>
<evidence type="ECO:0000256" key="2">
    <source>
        <dbReference type="ARBA" id="ARBA00022723"/>
    </source>
</evidence>
<keyword evidence="5" id="KW-0464">Manganese</keyword>
<dbReference type="InterPro" id="IPR014883">
    <property type="entry name" value="VRR_NUC"/>
</dbReference>
<evidence type="ECO:0000313" key="9">
    <source>
        <dbReference type="Proteomes" id="UP001530293"/>
    </source>
</evidence>
<keyword evidence="1 5" id="KW-0540">Nuclease</keyword>
<evidence type="ECO:0000256" key="1">
    <source>
        <dbReference type="ARBA" id="ARBA00022722"/>
    </source>
</evidence>
<comment type="function">
    <text evidence="5">Nuclease required for the repair of DNA interstrand cross-links (ICL). Acts as a 5'-3' exonuclease that anchors at a cut end of DNA and cleaves DNA successively at every third nucleotide, allowing to excise an ICL from one strand through flanking incisions.</text>
</comment>